<proteinExistence type="predicted"/>
<dbReference type="STRING" id="311410.LA5095_00997"/>
<evidence type="ECO:0000313" key="1">
    <source>
        <dbReference type="EMBL" id="CTQ74661.1"/>
    </source>
</evidence>
<evidence type="ECO:0000313" key="2">
    <source>
        <dbReference type="Proteomes" id="UP000049983"/>
    </source>
</evidence>
<accession>A0A0M6ZDK1</accession>
<sequence length="43" mass="4705">MLNDCAPTNALTGAMPDNSLARGRTLPVSLSKYNTYLIPFVDY</sequence>
<keyword evidence="2" id="KW-1185">Reference proteome</keyword>
<gene>
    <name evidence="1" type="ORF">LA5096_04135</name>
</gene>
<protein>
    <submittedName>
        <fullName evidence="1">Uncharacterized protein</fullName>
    </submittedName>
</protein>
<reference evidence="2" key="1">
    <citation type="submission" date="2015-07" db="EMBL/GenBank/DDBJ databases">
        <authorList>
            <person name="Rodrigo-Torres Lidia"/>
            <person name="Arahal R.David."/>
        </authorList>
    </citation>
    <scope>NUCLEOTIDE SEQUENCE [LARGE SCALE GENOMIC DNA]</scope>
    <source>
        <strain evidence="2">CECT 5096</strain>
    </source>
</reference>
<dbReference type="EMBL" id="CXWC01000011">
    <property type="protein sequence ID" value="CTQ74661.1"/>
    <property type="molecule type" value="Genomic_DNA"/>
</dbReference>
<name>A0A0M6ZDK1_9HYPH</name>
<dbReference type="AlphaFoldDB" id="A0A0M6ZDK1"/>
<organism evidence="1 2">
    <name type="scientific">Roseibium album</name>
    <dbReference type="NCBI Taxonomy" id="311410"/>
    <lineage>
        <taxon>Bacteria</taxon>
        <taxon>Pseudomonadati</taxon>
        <taxon>Pseudomonadota</taxon>
        <taxon>Alphaproteobacteria</taxon>
        <taxon>Hyphomicrobiales</taxon>
        <taxon>Stappiaceae</taxon>
        <taxon>Roseibium</taxon>
    </lineage>
</organism>
<dbReference type="Proteomes" id="UP000049983">
    <property type="component" value="Unassembled WGS sequence"/>
</dbReference>